<dbReference type="AlphaFoldDB" id="G7TBA2"/>
<organism evidence="2 3">
    <name type="scientific">Xanthomonas oryzae pv. oryzicola (strain BLS256)</name>
    <dbReference type="NCBI Taxonomy" id="383407"/>
    <lineage>
        <taxon>Bacteria</taxon>
        <taxon>Pseudomonadati</taxon>
        <taxon>Pseudomonadota</taxon>
        <taxon>Gammaproteobacteria</taxon>
        <taxon>Lysobacterales</taxon>
        <taxon>Lysobacteraceae</taxon>
        <taxon>Xanthomonas</taxon>
    </lineage>
</organism>
<evidence type="ECO:0000256" key="1">
    <source>
        <dbReference type="SAM" id="MobiDB-lite"/>
    </source>
</evidence>
<dbReference type="Proteomes" id="UP000008851">
    <property type="component" value="Chromosome"/>
</dbReference>
<sequence>MRAEAPISKLPAMRDEHRRPGADGTQALRRARMTRPVASSAAPGRRGAQPA</sequence>
<evidence type="ECO:0000313" key="2">
    <source>
        <dbReference type="EMBL" id="AEQ98609.1"/>
    </source>
</evidence>
<dbReference type="EMBL" id="CP003057">
    <property type="protein sequence ID" value="AEQ98609.1"/>
    <property type="molecule type" value="Genomic_DNA"/>
</dbReference>
<dbReference type="HOGENOM" id="CLU_3105380_0_0_6"/>
<reference evidence="2 3" key="1">
    <citation type="journal article" date="2011" name="J. Bacteriol.">
        <title>Two new complete genome sequences offer insight into host and tissue specificity of plant pathogenic Xanthomonas spp.</title>
        <authorList>
            <person name="Bogdanove A.J."/>
            <person name="Koebnik R."/>
            <person name="Lu H."/>
            <person name="Furutani A."/>
            <person name="Angiuoli S.V."/>
            <person name="Patil P.B."/>
            <person name="Van Sluys M.A."/>
            <person name="Ryan R.P."/>
            <person name="Meyer D.F."/>
            <person name="Han S.W."/>
            <person name="Aparna G."/>
            <person name="Rajaram M."/>
            <person name="Delcher A.L."/>
            <person name="Phillippy A.M."/>
            <person name="Puiu D."/>
            <person name="Schatz M.C."/>
            <person name="Shumway M."/>
            <person name="Sommer D.D."/>
            <person name="Trapnell C."/>
            <person name="Benahmed F."/>
            <person name="Dimitrov G."/>
            <person name="Madupu R."/>
            <person name="Radune D."/>
            <person name="Sullivan S."/>
            <person name="Jha G."/>
            <person name="Ishihara H."/>
            <person name="Lee S.W."/>
            <person name="Pandey A."/>
            <person name="Sharma V."/>
            <person name="Sriariyanun M."/>
            <person name="Szurek B."/>
            <person name="Vera-Cruz C.M."/>
            <person name="Dorman K.S."/>
            <person name="Ronald P.C."/>
            <person name="Verdier V."/>
            <person name="Dow J.M."/>
            <person name="Sonti R.V."/>
            <person name="Tsuge S."/>
            <person name="Brendel V.P."/>
            <person name="Rabinowicz P.D."/>
            <person name="Leach J.E."/>
            <person name="White F.F."/>
            <person name="Salzberg S.L."/>
        </authorList>
    </citation>
    <scope>NUCLEOTIDE SEQUENCE [LARGE SCALE GENOMIC DNA]</scope>
    <source>
        <strain evidence="2 3">BLS256</strain>
    </source>
</reference>
<dbReference type="KEGG" id="xor:XOC_4551"/>
<gene>
    <name evidence="2" type="ORF">XOC_4551</name>
</gene>
<evidence type="ECO:0000313" key="3">
    <source>
        <dbReference type="Proteomes" id="UP000008851"/>
    </source>
</evidence>
<feature type="compositionally biased region" description="Basic and acidic residues" evidence="1">
    <location>
        <begin position="12"/>
        <end position="21"/>
    </location>
</feature>
<proteinExistence type="predicted"/>
<feature type="region of interest" description="Disordered" evidence="1">
    <location>
        <begin position="1"/>
        <end position="51"/>
    </location>
</feature>
<protein>
    <submittedName>
        <fullName evidence="2">Uncharacterized protein</fullName>
    </submittedName>
</protein>
<name>G7TBA2_XANOB</name>
<accession>G7TBA2</accession>